<proteinExistence type="predicted"/>
<name>A0ABY4FA78_9BACT</name>
<dbReference type="RefSeq" id="WP_244717839.1">
    <property type="nucleotide sequence ID" value="NZ_CP095049.1"/>
</dbReference>
<gene>
    <name evidence="1" type="ORF">MUN80_25530</name>
</gene>
<evidence type="ECO:0000313" key="2">
    <source>
        <dbReference type="Proteomes" id="UP000831785"/>
    </source>
</evidence>
<keyword evidence="2" id="KW-1185">Reference proteome</keyword>
<organism evidence="1 2">
    <name type="scientific">Hymenobacter cellulosivorans</name>
    <dbReference type="NCBI Taxonomy" id="2932249"/>
    <lineage>
        <taxon>Bacteria</taxon>
        <taxon>Pseudomonadati</taxon>
        <taxon>Bacteroidota</taxon>
        <taxon>Cytophagia</taxon>
        <taxon>Cytophagales</taxon>
        <taxon>Hymenobacteraceae</taxon>
        <taxon>Hymenobacter</taxon>
    </lineage>
</organism>
<reference evidence="1 2" key="1">
    <citation type="submission" date="2022-04" db="EMBL/GenBank/DDBJ databases">
        <title>Hymenobacter sp. isolated from the air.</title>
        <authorList>
            <person name="Won M."/>
            <person name="Lee C.-M."/>
            <person name="Woen H.-Y."/>
            <person name="Kwon S.-W."/>
        </authorList>
    </citation>
    <scope>NUCLEOTIDE SEQUENCE [LARGE SCALE GENOMIC DNA]</scope>
    <source>
        <strain evidence="2">5116 S-27</strain>
    </source>
</reference>
<sequence>MSLSSATACALWCPEYFNKAAVIDFWLNHPAVPAEAAAKTRAALPKFLSARVAKCWLNLYFFLEAARTAGPRADQAQVLALLEELRESGVVEKEERLELKPKLLRSTQAEFDWHAARIRKAVEYRQHELQAQHEAAA</sequence>
<dbReference type="Proteomes" id="UP000831785">
    <property type="component" value="Chromosome"/>
</dbReference>
<dbReference type="EMBL" id="CP095049">
    <property type="protein sequence ID" value="UOQ53086.1"/>
    <property type="molecule type" value="Genomic_DNA"/>
</dbReference>
<evidence type="ECO:0000313" key="1">
    <source>
        <dbReference type="EMBL" id="UOQ53086.1"/>
    </source>
</evidence>
<accession>A0ABY4FA78</accession>
<protein>
    <submittedName>
        <fullName evidence="1">Uncharacterized protein</fullName>
    </submittedName>
</protein>